<comment type="catalytic activity">
    <reaction evidence="9">
        <text>L-seryl-[protein] + ATP = O-phospho-L-seryl-[protein] + ADP + H(+)</text>
        <dbReference type="Rhea" id="RHEA:17989"/>
        <dbReference type="Rhea" id="RHEA-COMP:9863"/>
        <dbReference type="Rhea" id="RHEA-COMP:11604"/>
        <dbReference type="ChEBI" id="CHEBI:15378"/>
        <dbReference type="ChEBI" id="CHEBI:29999"/>
        <dbReference type="ChEBI" id="CHEBI:30616"/>
        <dbReference type="ChEBI" id="CHEBI:83421"/>
        <dbReference type="ChEBI" id="CHEBI:456216"/>
        <dbReference type="EC" id="2.7.11.1"/>
    </reaction>
</comment>
<gene>
    <name evidence="12" type="ORF">M378DRAFT_184785</name>
</gene>
<feature type="compositionally biased region" description="Basic and acidic residues" evidence="10">
    <location>
        <begin position="63"/>
        <end position="72"/>
    </location>
</feature>
<protein>
    <recommendedName>
        <fullName evidence="2">non-specific serine/threonine protein kinase</fullName>
        <ecNumber evidence="2">2.7.11.1</ecNumber>
    </recommendedName>
</protein>
<feature type="compositionally biased region" description="Polar residues" evidence="10">
    <location>
        <begin position="504"/>
        <end position="515"/>
    </location>
</feature>
<dbReference type="InterPro" id="IPR039046">
    <property type="entry name" value="PDPK1"/>
</dbReference>
<feature type="compositionally biased region" description="Basic residues" evidence="10">
    <location>
        <begin position="52"/>
        <end position="62"/>
    </location>
</feature>
<dbReference type="PROSITE" id="PS50011">
    <property type="entry name" value="PROTEIN_KINASE_DOM"/>
    <property type="match status" value="1"/>
</dbReference>
<evidence type="ECO:0000256" key="1">
    <source>
        <dbReference type="ARBA" id="ARBA00010006"/>
    </source>
</evidence>
<evidence type="ECO:0000256" key="8">
    <source>
        <dbReference type="ARBA" id="ARBA00047899"/>
    </source>
</evidence>
<keyword evidence="4" id="KW-0808">Transferase</keyword>
<comment type="similarity">
    <text evidence="1">Belongs to the protein kinase superfamily. AGC Ser/Thr protein kinase family. PDPK1 subfamily.</text>
</comment>
<organism evidence="12 13">
    <name type="scientific">Amanita muscaria (strain Koide BX008)</name>
    <dbReference type="NCBI Taxonomy" id="946122"/>
    <lineage>
        <taxon>Eukaryota</taxon>
        <taxon>Fungi</taxon>
        <taxon>Dikarya</taxon>
        <taxon>Basidiomycota</taxon>
        <taxon>Agaricomycotina</taxon>
        <taxon>Agaricomycetes</taxon>
        <taxon>Agaricomycetidae</taxon>
        <taxon>Agaricales</taxon>
        <taxon>Pluteineae</taxon>
        <taxon>Amanitaceae</taxon>
        <taxon>Amanita</taxon>
    </lineage>
</organism>
<evidence type="ECO:0000259" key="11">
    <source>
        <dbReference type="PROSITE" id="PS50011"/>
    </source>
</evidence>
<evidence type="ECO:0000256" key="2">
    <source>
        <dbReference type="ARBA" id="ARBA00012513"/>
    </source>
</evidence>
<keyword evidence="7" id="KW-0067">ATP-binding</keyword>
<keyword evidence="3" id="KW-0723">Serine/threonine-protein kinase</keyword>
<evidence type="ECO:0000256" key="3">
    <source>
        <dbReference type="ARBA" id="ARBA00022527"/>
    </source>
</evidence>
<dbReference type="SUPFAM" id="SSF56112">
    <property type="entry name" value="Protein kinase-like (PK-like)"/>
    <property type="match status" value="1"/>
</dbReference>
<keyword evidence="6" id="KW-0418">Kinase</keyword>
<dbReference type="EMBL" id="KN818227">
    <property type="protein sequence ID" value="KIL68920.1"/>
    <property type="molecule type" value="Genomic_DNA"/>
</dbReference>
<evidence type="ECO:0000256" key="6">
    <source>
        <dbReference type="ARBA" id="ARBA00022777"/>
    </source>
</evidence>
<dbReference type="Proteomes" id="UP000054549">
    <property type="component" value="Unassembled WGS sequence"/>
</dbReference>
<dbReference type="SMART" id="SM00233">
    <property type="entry name" value="PH"/>
    <property type="match status" value="1"/>
</dbReference>
<evidence type="ECO:0000256" key="7">
    <source>
        <dbReference type="ARBA" id="ARBA00022840"/>
    </source>
</evidence>
<dbReference type="EC" id="2.7.11.1" evidence="2"/>
<dbReference type="GO" id="GO:0035556">
    <property type="term" value="P:intracellular signal transduction"/>
    <property type="evidence" value="ECO:0007669"/>
    <property type="project" value="TreeGrafter"/>
</dbReference>
<dbReference type="HOGENOM" id="CLU_000288_63_17_1"/>
<dbReference type="PANTHER" id="PTHR24356">
    <property type="entry name" value="SERINE/THREONINE-PROTEIN KINASE"/>
    <property type="match status" value="1"/>
</dbReference>
<keyword evidence="13" id="KW-1185">Reference proteome</keyword>
<evidence type="ECO:0000256" key="9">
    <source>
        <dbReference type="ARBA" id="ARBA00048679"/>
    </source>
</evidence>
<dbReference type="CDD" id="cd05581">
    <property type="entry name" value="STKc_PDK1"/>
    <property type="match status" value="1"/>
</dbReference>
<proteinExistence type="inferred from homology"/>
<evidence type="ECO:0000313" key="13">
    <source>
        <dbReference type="Proteomes" id="UP000054549"/>
    </source>
</evidence>
<dbReference type="Pfam" id="PF00069">
    <property type="entry name" value="Pkinase"/>
    <property type="match status" value="1"/>
</dbReference>
<keyword evidence="5" id="KW-0547">Nucleotide-binding</keyword>
<dbReference type="InterPro" id="IPR000719">
    <property type="entry name" value="Prot_kinase_dom"/>
</dbReference>
<dbReference type="Gene3D" id="1.10.510.10">
    <property type="entry name" value="Transferase(Phosphotransferase) domain 1"/>
    <property type="match status" value="1"/>
</dbReference>
<dbReference type="GO" id="GO:0004674">
    <property type="term" value="F:protein serine/threonine kinase activity"/>
    <property type="evidence" value="ECO:0007669"/>
    <property type="project" value="UniProtKB-KW"/>
</dbReference>
<evidence type="ECO:0000313" key="12">
    <source>
        <dbReference type="EMBL" id="KIL68920.1"/>
    </source>
</evidence>
<dbReference type="InterPro" id="IPR011993">
    <property type="entry name" value="PH-like_dom_sf"/>
</dbReference>
<feature type="compositionally biased region" description="Polar residues" evidence="10">
    <location>
        <begin position="42"/>
        <end position="51"/>
    </location>
</feature>
<evidence type="ECO:0000256" key="4">
    <source>
        <dbReference type="ARBA" id="ARBA00022679"/>
    </source>
</evidence>
<comment type="catalytic activity">
    <reaction evidence="8">
        <text>L-threonyl-[protein] + ATP = O-phospho-L-threonyl-[protein] + ADP + H(+)</text>
        <dbReference type="Rhea" id="RHEA:46608"/>
        <dbReference type="Rhea" id="RHEA-COMP:11060"/>
        <dbReference type="Rhea" id="RHEA-COMP:11605"/>
        <dbReference type="ChEBI" id="CHEBI:15378"/>
        <dbReference type="ChEBI" id="CHEBI:30013"/>
        <dbReference type="ChEBI" id="CHEBI:30616"/>
        <dbReference type="ChEBI" id="CHEBI:61977"/>
        <dbReference type="ChEBI" id="CHEBI:456216"/>
        <dbReference type="EC" id="2.7.11.1"/>
    </reaction>
</comment>
<accession>A0A0C2SZE6</accession>
<dbReference type="InterPro" id="IPR050236">
    <property type="entry name" value="Ser_Thr_kinase_AGC"/>
</dbReference>
<feature type="region of interest" description="Disordered" evidence="10">
    <location>
        <begin position="501"/>
        <end position="531"/>
    </location>
</feature>
<dbReference type="AlphaFoldDB" id="A0A0C2SZE6"/>
<dbReference type="InterPro" id="IPR001849">
    <property type="entry name" value="PH_domain"/>
</dbReference>
<feature type="domain" description="Protein kinase" evidence="11">
    <location>
        <begin position="61"/>
        <end position="324"/>
    </location>
</feature>
<sequence>MDKQQTGQRAPSLADLSRNASVISTSSSDSSLPNASYYRPQRTFSAPNSKSPHPRPQPRSKSRAREATTDDFKNVKLATHIRTGNQYAIKVLEKSHLIRKNKMQTALAERKALAALGAGHPGVVRLYYAFQDEWRLYFVIDLARNGEMQTLISRMGSLSVTCARHYAAQLIDAIEYMHSKSVIHRDLKPENVLLDDNWRIKVTDFGTGKTLELGVEKAETWVGTAQYVAPELLEAKETSKSTDLWALGCIIYQMITGRFAFQGLSEYLTWQKIKRLEYTFPEGFDEQAKDLIQRLLVKDPAQRLGAGKPGLGSDINALRSHPFFSIIIWESLWTDPVPPLEPGLVQRTPDKGSEGRWEDMNEAWDKLIGDDDDDDDDDDEIEWAKSEHVDKGSDTPLEEARRHPLIRQNTASTIHAPAVPIGYLPSDALQSSPLRESVRMDTISDSSDGSLDAKVIQEMESLQLHSPQPTPSTLTTQSEENGRGSLDAKVIQEMESFQLHFPQPNASTLTTQSEGNGRGRNMALSPVQGNGPPSNVDLYVPPAAIRYVYPDLFVLSASLLKLSGDERIAFNSTVEAFPMRRRASRLISLPVPQSKPKTRQLVLTNCRLVCLKQRQNKGQDEITIKSELSFRPSDKLKEKEKEKESRGTVISAERKGEREFVVLTNTRSFSYAAKDAELATAWTRKIDETLEVNKRSVTRMQT</sequence>
<dbReference type="InterPro" id="IPR011009">
    <property type="entry name" value="Kinase-like_dom_sf"/>
</dbReference>
<dbReference type="SMART" id="SM00220">
    <property type="entry name" value="S_TKc"/>
    <property type="match status" value="1"/>
</dbReference>
<evidence type="ECO:0000256" key="10">
    <source>
        <dbReference type="SAM" id="MobiDB-lite"/>
    </source>
</evidence>
<dbReference type="InterPro" id="IPR008271">
    <property type="entry name" value="Ser/Thr_kinase_AS"/>
</dbReference>
<dbReference type="FunFam" id="1.10.510.10:FF:000833">
    <property type="entry name" value="AGC family protein kinase"/>
    <property type="match status" value="1"/>
</dbReference>
<dbReference type="Gene3D" id="3.30.200.20">
    <property type="entry name" value="Phosphorylase Kinase, domain 1"/>
    <property type="match status" value="1"/>
</dbReference>
<dbReference type="GO" id="GO:0005524">
    <property type="term" value="F:ATP binding"/>
    <property type="evidence" value="ECO:0007669"/>
    <property type="project" value="UniProtKB-KW"/>
</dbReference>
<evidence type="ECO:0000256" key="5">
    <source>
        <dbReference type="ARBA" id="ARBA00022741"/>
    </source>
</evidence>
<feature type="region of interest" description="Disordered" evidence="10">
    <location>
        <begin position="1"/>
        <end position="72"/>
    </location>
</feature>
<dbReference type="Gene3D" id="2.30.29.30">
    <property type="entry name" value="Pleckstrin-homology domain (PH domain)/Phosphotyrosine-binding domain (PTB)"/>
    <property type="match status" value="1"/>
</dbReference>
<name>A0A0C2SZE6_AMAMK</name>
<dbReference type="PROSITE" id="PS00108">
    <property type="entry name" value="PROTEIN_KINASE_ST"/>
    <property type="match status" value="1"/>
</dbReference>
<feature type="region of interest" description="Disordered" evidence="10">
    <location>
        <begin position="461"/>
        <end position="482"/>
    </location>
</feature>
<dbReference type="OrthoDB" id="347657at2759"/>
<dbReference type="STRING" id="946122.A0A0C2SZE6"/>
<dbReference type="InParanoid" id="A0A0C2SZE6"/>
<reference evidence="12 13" key="1">
    <citation type="submission" date="2014-04" db="EMBL/GenBank/DDBJ databases">
        <title>Evolutionary Origins and Diversification of the Mycorrhizal Mutualists.</title>
        <authorList>
            <consortium name="DOE Joint Genome Institute"/>
            <consortium name="Mycorrhizal Genomics Consortium"/>
            <person name="Kohler A."/>
            <person name="Kuo A."/>
            <person name="Nagy L.G."/>
            <person name="Floudas D."/>
            <person name="Copeland A."/>
            <person name="Barry K.W."/>
            <person name="Cichocki N."/>
            <person name="Veneault-Fourrey C."/>
            <person name="LaButti K."/>
            <person name="Lindquist E.A."/>
            <person name="Lipzen A."/>
            <person name="Lundell T."/>
            <person name="Morin E."/>
            <person name="Murat C."/>
            <person name="Riley R."/>
            <person name="Ohm R."/>
            <person name="Sun H."/>
            <person name="Tunlid A."/>
            <person name="Henrissat B."/>
            <person name="Grigoriev I.V."/>
            <person name="Hibbett D.S."/>
            <person name="Martin F."/>
        </authorList>
    </citation>
    <scope>NUCLEOTIDE SEQUENCE [LARGE SCALE GENOMIC DNA]</scope>
    <source>
        <strain evidence="12 13">Koide BX008</strain>
    </source>
</reference>
<feature type="compositionally biased region" description="Low complexity" evidence="10">
    <location>
        <begin position="21"/>
        <end position="36"/>
    </location>
</feature>
<dbReference type="PANTHER" id="PTHR24356:SF163">
    <property type="entry name" value="3-PHOSPHOINOSITIDE-DEPENDENT PROTEIN KINASE 1-RELATED"/>
    <property type="match status" value="1"/>
</dbReference>